<evidence type="ECO:0000256" key="4">
    <source>
        <dbReference type="SAM" id="MobiDB-lite"/>
    </source>
</evidence>
<evidence type="ECO:0000256" key="3">
    <source>
        <dbReference type="SAM" id="Coils"/>
    </source>
</evidence>
<keyword evidence="6" id="KW-1185">Reference proteome</keyword>
<dbReference type="InParanoid" id="A0A3N4LP12"/>
<dbReference type="FunCoup" id="A0A3N4LP12">
    <property type="interactions" value="360"/>
</dbReference>
<accession>A0A3N4LP12</accession>
<gene>
    <name evidence="5" type="ORF">L211DRAFT_180851</name>
</gene>
<dbReference type="PANTHER" id="PTHR22761:SF12">
    <property type="entry name" value="CHARGED MULTIVESICULAR BODY PROTEIN 5"/>
    <property type="match status" value="1"/>
</dbReference>
<evidence type="ECO:0000313" key="5">
    <source>
        <dbReference type="EMBL" id="RPB24647.1"/>
    </source>
</evidence>
<keyword evidence="2 3" id="KW-0175">Coiled coil</keyword>
<dbReference type="OrthoDB" id="3973241at2759"/>
<proteinExistence type="inferred from homology"/>
<dbReference type="GO" id="GO:0005771">
    <property type="term" value="C:multivesicular body"/>
    <property type="evidence" value="ECO:0007669"/>
    <property type="project" value="TreeGrafter"/>
</dbReference>
<dbReference type="InterPro" id="IPR005024">
    <property type="entry name" value="Snf7_fam"/>
</dbReference>
<evidence type="ECO:0000313" key="6">
    <source>
        <dbReference type="Proteomes" id="UP000267821"/>
    </source>
</evidence>
<dbReference type="PANTHER" id="PTHR22761">
    <property type="entry name" value="CHARGED MULTIVESICULAR BODY PROTEIN"/>
    <property type="match status" value="1"/>
</dbReference>
<feature type="coiled-coil region" evidence="3">
    <location>
        <begin position="27"/>
        <end position="91"/>
    </location>
</feature>
<dbReference type="STRING" id="1051890.A0A3N4LP12"/>
<evidence type="ECO:0000256" key="1">
    <source>
        <dbReference type="ARBA" id="ARBA00006190"/>
    </source>
</evidence>
<dbReference type="Pfam" id="PF03357">
    <property type="entry name" value="Snf7"/>
    <property type="match status" value="1"/>
</dbReference>
<organism evidence="5 6">
    <name type="scientific">Terfezia boudieri ATCC MYA-4762</name>
    <dbReference type="NCBI Taxonomy" id="1051890"/>
    <lineage>
        <taxon>Eukaryota</taxon>
        <taxon>Fungi</taxon>
        <taxon>Dikarya</taxon>
        <taxon>Ascomycota</taxon>
        <taxon>Pezizomycotina</taxon>
        <taxon>Pezizomycetes</taxon>
        <taxon>Pezizales</taxon>
        <taxon>Pezizaceae</taxon>
        <taxon>Terfezia</taxon>
    </lineage>
</organism>
<sequence>MNRLFGTKNTAPKPNLQGAISSLDTRVESIDVKLAKLNAELSTYQRRMAKMRDGPGKSALKQKALKVLQQRKMYEGQREQLQQQVWNMEQAGMMQDNLKNVMVTVDALKTTNKELKMQYGKINLDKIEQLQDEMADLMDLGNEIQESISRSYNVPDDVDEAELDAELEALSEEMELSGGWETEVGGSDSLPAFLQEEVPSVLEEGKGGREQEQKVAAG</sequence>
<name>A0A3N4LP12_9PEZI</name>
<dbReference type="GO" id="GO:0032511">
    <property type="term" value="P:late endosome to vacuole transport via multivesicular body sorting pathway"/>
    <property type="evidence" value="ECO:0007669"/>
    <property type="project" value="TreeGrafter"/>
</dbReference>
<feature type="region of interest" description="Disordered" evidence="4">
    <location>
        <begin position="174"/>
        <end position="218"/>
    </location>
</feature>
<evidence type="ECO:0000256" key="2">
    <source>
        <dbReference type="ARBA" id="ARBA00023054"/>
    </source>
</evidence>
<comment type="similarity">
    <text evidence="1">Belongs to the SNF7 family.</text>
</comment>
<reference evidence="5 6" key="1">
    <citation type="journal article" date="2018" name="Nat. Ecol. Evol.">
        <title>Pezizomycetes genomes reveal the molecular basis of ectomycorrhizal truffle lifestyle.</title>
        <authorList>
            <person name="Murat C."/>
            <person name="Payen T."/>
            <person name="Noel B."/>
            <person name="Kuo A."/>
            <person name="Morin E."/>
            <person name="Chen J."/>
            <person name="Kohler A."/>
            <person name="Krizsan K."/>
            <person name="Balestrini R."/>
            <person name="Da Silva C."/>
            <person name="Montanini B."/>
            <person name="Hainaut M."/>
            <person name="Levati E."/>
            <person name="Barry K.W."/>
            <person name="Belfiori B."/>
            <person name="Cichocki N."/>
            <person name="Clum A."/>
            <person name="Dockter R.B."/>
            <person name="Fauchery L."/>
            <person name="Guy J."/>
            <person name="Iotti M."/>
            <person name="Le Tacon F."/>
            <person name="Lindquist E.A."/>
            <person name="Lipzen A."/>
            <person name="Malagnac F."/>
            <person name="Mello A."/>
            <person name="Molinier V."/>
            <person name="Miyauchi S."/>
            <person name="Poulain J."/>
            <person name="Riccioni C."/>
            <person name="Rubini A."/>
            <person name="Sitrit Y."/>
            <person name="Splivallo R."/>
            <person name="Traeger S."/>
            <person name="Wang M."/>
            <person name="Zifcakova L."/>
            <person name="Wipf D."/>
            <person name="Zambonelli A."/>
            <person name="Paolocci F."/>
            <person name="Nowrousian M."/>
            <person name="Ottonello S."/>
            <person name="Baldrian P."/>
            <person name="Spatafora J.W."/>
            <person name="Henrissat B."/>
            <person name="Nagy L.G."/>
            <person name="Aury J.M."/>
            <person name="Wincker P."/>
            <person name="Grigoriev I.V."/>
            <person name="Bonfante P."/>
            <person name="Martin F.M."/>
        </authorList>
    </citation>
    <scope>NUCLEOTIDE SEQUENCE [LARGE SCALE GENOMIC DNA]</scope>
    <source>
        <strain evidence="5 6">ATCC MYA-4762</strain>
    </source>
</reference>
<dbReference type="AlphaFoldDB" id="A0A3N4LP12"/>
<dbReference type="Proteomes" id="UP000267821">
    <property type="component" value="Unassembled WGS sequence"/>
</dbReference>
<dbReference type="Gene3D" id="6.10.250.1710">
    <property type="match status" value="1"/>
</dbReference>
<dbReference type="EMBL" id="ML121541">
    <property type="protein sequence ID" value="RPB24647.1"/>
    <property type="molecule type" value="Genomic_DNA"/>
</dbReference>
<feature type="compositionally biased region" description="Basic and acidic residues" evidence="4">
    <location>
        <begin position="203"/>
        <end position="218"/>
    </location>
</feature>
<protein>
    <submittedName>
        <fullName evidence="5">Putative charged multivesicular body protein 5</fullName>
    </submittedName>
</protein>
<dbReference type="GO" id="GO:0006900">
    <property type="term" value="P:vesicle budding from membrane"/>
    <property type="evidence" value="ECO:0007669"/>
    <property type="project" value="TreeGrafter"/>
</dbReference>